<dbReference type="CDD" id="cd06579">
    <property type="entry name" value="TM_PBP1_transp_AraH_like"/>
    <property type="match status" value="1"/>
</dbReference>
<evidence type="ECO:0000256" key="2">
    <source>
        <dbReference type="ARBA" id="ARBA00022475"/>
    </source>
</evidence>
<dbReference type="eggNOG" id="COG1172">
    <property type="taxonomic scope" value="Bacteria"/>
</dbReference>
<name>A0A179BA93_RHILE</name>
<feature type="transmembrane region" description="Helical" evidence="6">
    <location>
        <begin position="257"/>
        <end position="274"/>
    </location>
</feature>
<reference evidence="7" key="1">
    <citation type="submission" date="2016-04" db="EMBL/GenBank/DDBJ databases">
        <title>Fast-growing isolate from the root nodules of Vavilovia formosa.</title>
        <authorList>
            <person name="Kimeklis A."/>
            <person name="Safronova V."/>
            <person name="Belimov A."/>
            <person name="Andronov E."/>
        </authorList>
    </citation>
    <scope>NUCLEOTIDE SEQUENCE [LARGE SCALE GENOMIC DNA]</scope>
    <source>
        <strain evidence="7">Vaf-46</strain>
    </source>
</reference>
<comment type="subcellular location">
    <subcellularLocation>
        <location evidence="1">Cell membrane</location>
        <topology evidence="1">Multi-pass membrane protein</topology>
    </subcellularLocation>
</comment>
<dbReference type="GO" id="GO:0005886">
    <property type="term" value="C:plasma membrane"/>
    <property type="evidence" value="ECO:0007669"/>
    <property type="project" value="UniProtKB-SubCell"/>
</dbReference>
<proteinExistence type="predicted"/>
<dbReference type="AlphaFoldDB" id="A0A179BA93"/>
<dbReference type="Pfam" id="PF02653">
    <property type="entry name" value="BPD_transp_2"/>
    <property type="match status" value="1"/>
</dbReference>
<dbReference type="InterPro" id="IPR001851">
    <property type="entry name" value="ABC_transp_permease"/>
</dbReference>
<evidence type="ECO:0000256" key="3">
    <source>
        <dbReference type="ARBA" id="ARBA00022692"/>
    </source>
</evidence>
<feature type="transmembrane region" description="Helical" evidence="6">
    <location>
        <begin position="134"/>
        <end position="155"/>
    </location>
</feature>
<feature type="transmembrane region" description="Helical" evidence="6">
    <location>
        <begin position="279"/>
        <end position="298"/>
    </location>
</feature>
<gene>
    <name evidence="7" type="ORF">A4U53_09320</name>
</gene>
<keyword evidence="3 6" id="KW-0812">Transmembrane</keyword>
<evidence type="ECO:0000256" key="6">
    <source>
        <dbReference type="SAM" id="Phobius"/>
    </source>
</evidence>
<feature type="transmembrane region" description="Helical" evidence="6">
    <location>
        <begin position="54"/>
        <end position="74"/>
    </location>
</feature>
<feature type="transmembrane region" description="Helical" evidence="6">
    <location>
        <begin position="105"/>
        <end position="127"/>
    </location>
</feature>
<accession>A0A179BA93</accession>
<dbReference type="EMBL" id="LWBS01000461">
    <property type="protein sequence ID" value="OAP88279.1"/>
    <property type="molecule type" value="Genomic_DNA"/>
</dbReference>
<evidence type="ECO:0000313" key="7">
    <source>
        <dbReference type="EMBL" id="OAP88279.1"/>
    </source>
</evidence>
<protein>
    <submittedName>
        <fullName evidence="7">ABC transporter permease</fullName>
    </submittedName>
</protein>
<evidence type="ECO:0000256" key="1">
    <source>
        <dbReference type="ARBA" id="ARBA00004651"/>
    </source>
</evidence>
<feature type="transmembrane region" description="Helical" evidence="6">
    <location>
        <begin position="175"/>
        <end position="194"/>
    </location>
</feature>
<feature type="transmembrane region" description="Helical" evidence="6">
    <location>
        <begin position="20"/>
        <end position="42"/>
    </location>
</feature>
<dbReference type="RefSeq" id="WP_064251195.1">
    <property type="nucleotide sequence ID" value="NZ_JAAXDJ010000001.1"/>
</dbReference>
<evidence type="ECO:0000256" key="5">
    <source>
        <dbReference type="ARBA" id="ARBA00023136"/>
    </source>
</evidence>
<dbReference type="GO" id="GO:0022857">
    <property type="term" value="F:transmembrane transporter activity"/>
    <property type="evidence" value="ECO:0007669"/>
    <property type="project" value="InterPro"/>
</dbReference>
<organism evidence="7">
    <name type="scientific">Rhizobium leguminosarum</name>
    <dbReference type="NCBI Taxonomy" id="384"/>
    <lineage>
        <taxon>Bacteria</taxon>
        <taxon>Pseudomonadati</taxon>
        <taxon>Pseudomonadota</taxon>
        <taxon>Alphaproteobacteria</taxon>
        <taxon>Hyphomicrobiales</taxon>
        <taxon>Rhizobiaceae</taxon>
        <taxon>Rhizobium/Agrobacterium group</taxon>
        <taxon>Rhizobium</taxon>
    </lineage>
</organism>
<keyword evidence="5 6" id="KW-0472">Membrane</keyword>
<feature type="transmembrane region" description="Helical" evidence="6">
    <location>
        <begin position="81"/>
        <end position="99"/>
    </location>
</feature>
<keyword evidence="4 6" id="KW-1133">Transmembrane helix</keyword>
<evidence type="ECO:0000256" key="4">
    <source>
        <dbReference type="ARBA" id="ARBA00022989"/>
    </source>
</evidence>
<keyword evidence="2" id="KW-1003">Cell membrane</keyword>
<feature type="transmembrane region" description="Helical" evidence="6">
    <location>
        <begin position="223"/>
        <end position="245"/>
    </location>
</feature>
<dbReference type="PANTHER" id="PTHR32196">
    <property type="entry name" value="ABC TRANSPORTER PERMEASE PROTEIN YPHD-RELATED-RELATED"/>
    <property type="match status" value="1"/>
</dbReference>
<feature type="transmembrane region" description="Helical" evidence="6">
    <location>
        <begin position="304"/>
        <end position="322"/>
    </location>
</feature>
<sequence length="327" mass="33853">MSEDASSMRQLRIPTRLRGVDPAVATAFGCIILLLLAGSIYSPNFLSPDYLLQQLKVASFLGVIATGMMAVILLGQIDLSVPWVVTSGAMMACAATAYGTTGSVLAIPFGIFCGAAIGLVNGLAVAYLRIPSMIITLATNAVAQGLMVVYTGGFSPQDSASPAMRFLATGYTIPGLPNGVLVWLCVGLAAVFMLTRTTFGRSLYAIGNRERAAYMSGIDTRRITLLAFVISGGLSALGGVLLAGYASKASQSMGDAYLLPSIAAVVLGGTHVLGGKGSYLGTVAGVILITLLQSILSVMQIEEAGRQLIYGAVIIGMLLLYGRQKPA</sequence>
<comment type="caution">
    <text evidence="7">The sequence shown here is derived from an EMBL/GenBank/DDBJ whole genome shotgun (WGS) entry which is preliminary data.</text>
</comment>